<sequence length="126" mass="14341">MLSTFTNLFSTMQNAQRKNSKDVLVRHTRWTQSLMNVFLDQGLILGYSREDYQLLIQLNPGAWNTIQQVSKSSKRVYIGNDEIDKLRQERQGLSVVIISTPKGMFTADEAKALNVGGEVICKVYNK</sequence>
<keyword evidence="4" id="KW-0496">Mitochondrion</keyword>
<dbReference type="Gene3D" id="3.30.1490.10">
    <property type="match status" value="1"/>
</dbReference>
<evidence type="ECO:0000313" key="4">
    <source>
        <dbReference type="EMBL" id="QBX98931.1"/>
    </source>
</evidence>
<evidence type="ECO:0000256" key="3">
    <source>
        <dbReference type="ARBA" id="ARBA00023274"/>
    </source>
</evidence>
<keyword evidence="3" id="KW-0687">Ribonucleoprotein</keyword>
<accession>A0A4D6C5G0</accession>
<evidence type="ECO:0000256" key="2">
    <source>
        <dbReference type="ARBA" id="ARBA00022980"/>
    </source>
</evidence>
<dbReference type="InterPro" id="IPR035987">
    <property type="entry name" value="Ribosomal_uS8_sf"/>
</dbReference>
<dbReference type="GO" id="GO:0005737">
    <property type="term" value="C:cytoplasm"/>
    <property type="evidence" value="ECO:0007669"/>
    <property type="project" value="UniProtKB-ARBA"/>
</dbReference>
<evidence type="ECO:0000256" key="1">
    <source>
        <dbReference type="ARBA" id="ARBA00006471"/>
    </source>
</evidence>
<gene>
    <name evidence="4" type="primary">rps8</name>
</gene>
<dbReference type="GO" id="GO:0003735">
    <property type="term" value="F:structural constituent of ribosome"/>
    <property type="evidence" value="ECO:0007669"/>
    <property type="project" value="InterPro"/>
</dbReference>
<name>A0A4D6C5G0_9CHLO</name>
<protein>
    <submittedName>
        <fullName evidence="4">Ribosomal protein S8</fullName>
    </submittedName>
</protein>
<reference evidence="4" key="1">
    <citation type="journal article" date="2019" name="Genome Biol. Evol.">
        <title>Tracing the Evolution of the Plastome and Mitogenome in the Chloropicophyceae Uncovered Convergent tRNA Gene Losses and a Variant Plastid Genetic Code.</title>
        <authorList>
            <person name="Turmel M."/>
            <person name="Dos Santos A.L."/>
            <person name="Otis C."/>
            <person name="Sergerie R."/>
            <person name="Lemieux C."/>
        </authorList>
    </citation>
    <scope>NUCLEOTIDE SEQUENCE</scope>
</reference>
<dbReference type="GO" id="GO:1990904">
    <property type="term" value="C:ribonucleoprotein complex"/>
    <property type="evidence" value="ECO:0007669"/>
    <property type="project" value="UniProtKB-KW"/>
</dbReference>
<dbReference type="EMBL" id="MK086011">
    <property type="protein sequence ID" value="QBX98931.1"/>
    <property type="molecule type" value="Genomic_DNA"/>
</dbReference>
<comment type="similarity">
    <text evidence="1">Belongs to the universal ribosomal protein uS8 family.</text>
</comment>
<proteinExistence type="inferred from homology"/>
<dbReference type="SUPFAM" id="SSF56047">
    <property type="entry name" value="Ribosomal protein S8"/>
    <property type="match status" value="1"/>
</dbReference>
<dbReference type="RefSeq" id="YP_009647186.1">
    <property type="nucleotide sequence ID" value="NC_042603.1"/>
</dbReference>
<dbReference type="GO" id="GO:0005840">
    <property type="term" value="C:ribosome"/>
    <property type="evidence" value="ECO:0007669"/>
    <property type="project" value="UniProtKB-KW"/>
</dbReference>
<dbReference type="GO" id="GO:0006412">
    <property type="term" value="P:translation"/>
    <property type="evidence" value="ECO:0007669"/>
    <property type="project" value="InterPro"/>
</dbReference>
<dbReference type="AlphaFoldDB" id="A0A4D6C5G0"/>
<dbReference type="InterPro" id="IPR000630">
    <property type="entry name" value="Ribosomal_uS8"/>
</dbReference>
<dbReference type="FunFam" id="3.30.1490.10:FF:000001">
    <property type="entry name" value="30S ribosomal protein S8"/>
    <property type="match status" value="1"/>
</dbReference>
<keyword evidence="2 4" id="KW-0689">Ribosomal protein</keyword>
<dbReference type="Pfam" id="PF00410">
    <property type="entry name" value="Ribosomal_S8"/>
    <property type="match status" value="1"/>
</dbReference>
<geneLocation type="mitochondrion" evidence="4"/>
<organism evidence="4">
    <name type="scientific">Chloroparvula pacifica</name>
    <dbReference type="NCBI Taxonomy" id="1883388"/>
    <lineage>
        <taxon>Eukaryota</taxon>
        <taxon>Viridiplantae</taxon>
        <taxon>Chlorophyta</taxon>
        <taxon>Chloropicophyceae</taxon>
        <taxon>Chloropicales</taxon>
        <taxon>Chloropicaceae</taxon>
        <taxon>Chloroparvula</taxon>
    </lineage>
</organism>
<dbReference type="GeneID" id="40513638"/>